<evidence type="ECO:0000256" key="9">
    <source>
        <dbReference type="ARBA" id="ARBA00023136"/>
    </source>
</evidence>
<dbReference type="InterPro" id="IPR003593">
    <property type="entry name" value="AAA+_ATPase"/>
</dbReference>
<evidence type="ECO:0000256" key="6">
    <source>
        <dbReference type="ARBA" id="ARBA00022741"/>
    </source>
</evidence>
<dbReference type="PANTHER" id="PTHR24223">
    <property type="entry name" value="ATP-BINDING CASSETTE SUB-FAMILY C"/>
    <property type="match status" value="1"/>
</dbReference>
<dbReference type="PROSITE" id="PS50929">
    <property type="entry name" value="ABC_TM1F"/>
    <property type="match status" value="2"/>
</dbReference>
<dbReference type="InterPro" id="IPR003439">
    <property type="entry name" value="ABC_transporter-like_ATP-bd"/>
</dbReference>
<keyword evidence="8 11" id="KW-1133">Transmembrane helix</keyword>
<dbReference type="Proteomes" id="UP000230066">
    <property type="component" value="Unassembled WGS sequence"/>
</dbReference>
<feature type="transmembrane region" description="Helical" evidence="11">
    <location>
        <begin position="132"/>
        <end position="150"/>
    </location>
</feature>
<keyword evidence="4 11" id="KW-0812">Transmembrane</keyword>
<dbReference type="PROSITE" id="PS00211">
    <property type="entry name" value="ABC_TRANSPORTER_1"/>
    <property type="match status" value="1"/>
</dbReference>
<dbReference type="InterPro" id="IPR036640">
    <property type="entry name" value="ABC1_TM_sf"/>
</dbReference>
<dbReference type="CDD" id="cd03250">
    <property type="entry name" value="ABCC_MRP_domain1"/>
    <property type="match status" value="1"/>
</dbReference>
<dbReference type="GO" id="GO:0016887">
    <property type="term" value="F:ATP hydrolysis activity"/>
    <property type="evidence" value="ECO:0007669"/>
    <property type="project" value="InterPro"/>
</dbReference>
<evidence type="ECO:0000313" key="14">
    <source>
        <dbReference type="EMBL" id="THD25957.1"/>
    </source>
</evidence>
<accession>A0A4E0RWK3</accession>
<dbReference type="InterPro" id="IPR027417">
    <property type="entry name" value="P-loop_NTPase"/>
</dbReference>
<feature type="domain" description="ABC transporter" evidence="12">
    <location>
        <begin position="1325"/>
        <end position="1559"/>
    </location>
</feature>
<dbReference type="Gene3D" id="3.40.50.300">
    <property type="entry name" value="P-loop containing nucleotide triphosphate hydrolases"/>
    <property type="match status" value="2"/>
</dbReference>
<name>A0A4E0RWK3_FASHE</name>
<dbReference type="FunFam" id="3.40.50.300:FF:000973">
    <property type="entry name" value="Multidrug resistance-associated protein 4"/>
    <property type="match status" value="1"/>
</dbReference>
<proteinExistence type="inferred from homology"/>
<feature type="domain" description="ABC transporter" evidence="12">
    <location>
        <begin position="464"/>
        <end position="688"/>
    </location>
</feature>
<evidence type="ECO:0000256" key="5">
    <source>
        <dbReference type="ARBA" id="ARBA00022737"/>
    </source>
</evidence>
<dbReference type="CDD" id="cd03244">
    <property type="entry name" value="ABCC_MRP_domain2"/>
    <property type="match status" value="1"/>
</dbReference>
<dbReference type="EMBL" id="JXXN02000920">
    <property type="protein sequence ID" value="THD25957.1"/>
    <property type="molecule type" value="Genomic_DNA"/>
</dbReference>
<comment type="caution">
    <text evidence="14">The sequence shown here is derived from an EMBL/GenBank/DDBJ whole genome shotgun (WGS) entry which is preliminary data.</text>
</comment>
<evidence type="ECO:0000256" key="10">
    <source>
        <dbReference type="SAM" id="MobiDB-lite"/>
    </source>
</evidence>
<dbReference type="SUPFAM" id="SSF90123">
    <property type="entry name" value="ABC transporter transmembrane region"/>
    <property type="match status" value="2"/>
</dbReference>
<evidence type="ECO:0000256" key="11">
    <source>
        <dbReference type="SAM" id="Phobius"/>
    </source>
</evidence>
<feature type="domain" description="ABC transmembrane type-1" evidence="13">
    <location>
        <begin position="1047"/>
        <end position="1289"/>
    </location>
</feature>
<feature type="transmembrane region" description="Helical" evidence="11">
    <location>
        <begin position="1236"/>
        <end position="1257"/>
    </location>
</feature>
<feature type="transmembrane region" description="Helical" evidence="11">
    <location>
        <begin position="281"/>
        <end position="301"/>
    </location>
</feature>
<keyword evidence="6" id="KW-0547">Nucleotide-binding</keyword>
<keyword evidence="3" id="KW-0813">Transport</keyword>
<dbReference type="Pfam" id="PF00664">
    <property type="entry name" value="ABC_membrane"/>
    <property type="match status" value="2"/>
</dbReference>
<dbReference type="GO" id="GO:0140359">
    <property type="term" value="F:ABC-type transporter activity"/>
    <property type="evidence" value="ECO:0007669"/>
    <property type="project" value="InterPro"/>
</dbReference>
<comment type="similarity">
    <text evidence="2">Belongs to the ABC transporter superfamily. ABCC family. Conjugate transporter (TC 3.A.1.208) subfamily.</text>
</comment>
<evidence type="ECO:0000256" key="4">
    <source>
        <dbReference type="ARBA" id="ARBA00022692"/>
    </source>
</evidence>
<dbReference type="GO" id="GO:0016020">
    <property type="term" value="C:membrane"/>
    <property type="evidence" value="ECO:0007669"/>
    <property type="project" value="UniProtKB-SubCell"/>
</dbReference>
<evidence type="ECO:0000256" key="8">
    <source>
        <dbReference type="ARBA" id="ARBA00022989"/>
    </source>
</evidence>
<evidence type="ECO:0000259" key="13">
    <source>
        <dbReference type="PROSITE" id="PS50929"/>
    </source>
</evidence>
<dbReference type="Pfam" id="PF00005">
    <property type="entry name" value="ABC_tran"/>
    <property type="match status" value="2"/>
</dbReference>
<organism evidence="14 15">
    <name type="scientific">Fasciola hepatica</name>
    <name type="common">Liver fluke</name>
    <dbReference type="NCBI Taxonomy" id="6192"/>
    <lineage>
        <taxon>Eukaryota</taxon>
        <taxon>Metazoa</taxon>
        <taxon>Spiralia</taxon>
        <taxon>Lophotrochozoa</taxon>
        <taxon>Platyhelminthes</taxon>
        <taxon>Trematoda</taxon>
        <taxon>Digenea</taxon>
        <taxon>Plagiorchiida</taxon>
        <taxon>Echinostomata</taxon>
        <taxon>Echinostomatoidea</taxon>
        <taxon>Fasciolidae</taxon>
        <taxon>Fasciola</taxon>
    </lineage>
</organism>
<evidence type="ECO:0000313" key="15">
    <source>
        <dbReference type="Proteomes" id="UP000230066"/>
    </source>
</evidence>
<feature type="region of interest" description="Disordered" evidence="10">
    <location>
        <begin position="850"/>
        <end position="875"/>
    </location>
</feature>
<keyword evidence="5" id="KW-0677">Repeat</keyword>
<keyword evidence="9 11" id="KW-0472">Membrane</keyword>
<feature type="transmembrane region" description="Helical" evidence="11">
    <location>
        <begin position="254"/>
        <end position="275"/>
    </location>
</feature>
<reference evidence="14" key="1">
    <citation type="submission" date="2019-03" db="EMBL/GenBank/DDBJ databases">
        <title>Improved annotation for the trematode Fasciola hepatica.</title>
        <authorList>
            <person name="Choi Y.-J."/>
            <person name="Martin J."/>
            <person name="Mitreva M."/>
        </authorList>
    </citation>
    <scope>NUCLEOTIDE SEQUENCE [LARGE SCALE GENOMIC DNA]</scope>
</reference>
<gene>
    <name evidence="14" type="ORF">D915_003144</name>
</gene>
<feature type="transmembrane region" description="Helical" evidence="11">
    <location>
        <begin position="410"/>
        <end position="430"/>
    </location>
</feature>
<dbReference type="GO" id="GO:0005524">
    <property type="term" value="F:ATP binding"/>
    <property type="evidence" value="ECO:0007669"/>
    <property type="project" value="UniProtKB-KW"/>
</dbReference>
<dbReference type="InterPro" id="IPR011527">
    <property type="entry name" value="ABC1_TM_dom"/>
</dbReference>
<dbReference type="FunFam" id="3.40.50.300:FF:000163">
    <property type="entry name" value="Multidrug resistance-associated protein member 4"/>
    <property type="match status" value="1"/>
</dbReference>
<dbReference type="PROSITE" id="PS50893">
    <property type="entry name" value="ABC_TRANSPORTER_2"/>
    <property type="match status" value="2"/>
</dbReference>
<evidence type="ECO:0000259" key="12">
    <source>
        <dbReference type="PROSITE" id="PS50893"/>
    </source>
</evidence>
<protein>
    <submittedName>
        <fullName evidence="14">Multidrug resistance-associated protein 4</fullName>
    </submittedName>
</protein>
<feature type="transmembrane region" description="Helical" evidence="11">
    <location>
        <begin position="1129"/>
        <end position="1159"/>
    </location>
</feature>
<feature type="domain" description="ABC transmembrane type-1" evidence="13">
    <location>
        <begin position="142"/>
        <end position="424"/>
    </location>
</feature>
<dbReference type="FunFam" id="1.20.1560.10:FF:000014">
    <property type="entry name" value="Multidrug resistance-associated protein member 4"/>
    <property type="match status" value="1"/>
</dbReference>
<feature type="compositionally biased region" description="Polar residues" evidence="10">
    <location>
        <begin position="862"/>
        <end position="875"/>
    </location>
</feature>
<dbReference type="InterPro" id="IPR050173">
    <property type="entry name" value="ABC_transporter_C-like"/>
</dbReference>
<dbReference type="PANTHER" id="PTHR24223:SF456">
    <property type="entry name" value="MULTIDRUG RESISTANCE-ASSOCIATED PROTEIN LETHAL(2)03659"/>
    <property type="match status" value="1"/>
</dbReference>
<dbReference type="SMART" id="SM00382">
    <property type="entry name" value="AAA"/>
    <property type="match status" value="2"/>
</dbReference>
<comment type="subcellular location">
    <subcellularLocation>
        <location evidence="1">Membrane</location>
        <topology evidence="1">Multi-pass membrane protein</topology>
    </subcellularLocation>
</comment>
<evidence type="ECO:0000256" key="7">
    <source>
        <dbReference type="ARBA" id="ARBA00022840"/>
    </source>
</evidence>
<feature type="transmembrane region" description="Helical" evidence="11">
    <location>
        <begin position="181"/>
        <end position="198"/>
    </location>
</feature>
<evidence type="ECO:0000256" key="1">
    <source>
        <dbReference type="ARBA" id="ARBA00004141"/>
    </source>
</evidence>
<dbReference type="SUPFAM" id="SSF52540">
    <property type="entry name" value="P-loop containing nucleoside triphosphate hydrolases"/>
    <property type="match status" value="2"/>
</dbReference>
<dbReference type="InterPro" id="IPR017871">
    <property type="entry name" value="ABC_transporter-like_CS"/>
</dbReference>
<keyword evidence="15" id="KW-1185">Reference proteome</keyword>
<evidence type="ECO:0000256" key="3">
    <source>
        <dbReference type="ARBA" id="ARBA00022448"/>
    </source>
</evidence>
<evidence type="ECO:0000256" key="2">
    <source>
        <dbReference type="ARBA" id="ARBA00009726"/>
    </source>
</evidence>
<keyword evidence="7" id="KW-0067">ATP-binding</keyword>
<dbReference type="Gene3D" id="1.20.1560.10">
    <property type="entry name" value="ABC transporter type 1, transmembrane domain"/>
    <property type="match status" value="2"/>
</dbReference>
<sequence length="1620" mass="182625">MTSERADCRGFTLSKCYSYCFLRRRPDEYHLTQISIDRRTKKDSNMSKHGAMRRFTVELFMEARSPVEAAGCISKVFYSWMNPIFKVSRKQPLTMSDVFGCPSMEMSEYVTEKLEQEWNKERSKKHPSLLKATFKAHMLLLLVSAVTIGLEMVCYSFRPFVVQNILLGFTDMSVMMKKIQATLYCLLLICITLATLFLRNASFWMAYVMGMRLRIATSGLIYKKILRLNQKALSETAAGQIINLLSTDVQRFELTFMFLHYGWIGPLQGVAVFWLMSEIDLYPTLCAAAVMIFFIPMQTIMNRAYARLKFRISKVTDTRIRMLSDIINGVKIIKLHAWENLFSKLVSEIRRKETRLFLFVRLCQAFQYTQLVYQVKVTTMAMVLAIVLLHRGPGDPEALRSNKLYALLNYLNSLFLSLTLFMPLCIQYFYDTKVSSRRIQDFLLIPEMERERKPHVVGTDLPQLQFYDVSASWIRKNEGNLTLKNVSFDVVGPKLIAVVGTVGSGKSSLLQVALGELPYCDGFVMRSSSVSYMPQSSWIFPGTVRDNVLCSLPYNHERYTRVLKATTLDIDIQRLLHGDFTQVGERGVSLSGGQKARIGLARVAYAESTMVLLDDPLAAVDARVANHLFEECICGVLSNRLRILVTHQHHLLPRMDKIIVMKEGTITHVGTYDQLVAEGVNFHKLVLETEGGETTALANHVNSDRYNDDEVSEKLMIRSRNTSYRSDGFIASSEEAVEACLLLSEQQTKQTELCPEVPIPRISTMDRCPPRSADLSMGSLDIEQSQVKSSKEFSSAQNVDELCHQLELSCRTNVIVERKRTCSSMESSNRNELHGTIDRSYLTRSMSHCGSKTRRRFREQDSLSNCQTSTPRGSVTSRLAVSLENAVTPSLGAEESGVNKIDDYDENEDEKRFSRKLRREKEVVAGSLDIFITKNDLSQSKNLVEEDEEMQDTAIAEEFQHGEVKWRHYRIFGQIGGGICGFPISILLFILTITNHAGCDVWLTKWSGFVDERSLNSSSASNSTSNNSTPTYDALSIWDIRNNRVALSIYCCLTASLVLLSSLRSLVFFGVLINSAKRLHKGMLNACMRTRLTFFEENPSGRILNRFAKDIGQLDDYLPNTIHDFLQCFFLVVSIGVVTIASSYWIIIPTIPILILFYFTRRYYVFTSRDLKRIESVARSPVFSWVNVTIQGLPCIRASGSEAHHLQCYNRVMDLHTSVFYMNIAASRWLAIRLDLLCTMYLTALVIICLLLGSFSHVSSAEVGLMVTYATTLIGLFQWCVRQSAEVENQMVSVERTIEYMDLEPEITKPPIFNAPDNWPTQGKIVFDGLWLRYSTNAAWALSDIKLSIDPGQKVGIVGRTGAGKSSLISAIFRLVEAEDGYVLIDDVDISHLELSELRKRISIIPQDPIMFSGTVRSNLDPDGNLSDEKIWDVLTSVQLSKIIASLPFGLQAPITASGANFSTGQRQLLALARAMLGGNRILVVDEATANVDPGTDFVIQKTIRSQFASCTVLTVAHRLHTVIDNELIVVMEGGRIVEVGAPHELLNPEMALLDRQQLQENFQVKFKESIPLEKPVSGVGPFAALVNQTGVEEAGILANMARKSFIQTFMFKRRTSSTV</sequence>
<feature type="transmembrane region" description="Helical" evidence="11">
    <location>
        <begin position="1047"/>
        <end position="1073"/>
    </location>
</feature>